<gene>
    <name evidence="19" type="primary">Vamp8</name>
</gene>
<evidence type="ECO:0000259" key="17">
    <source>
        <dbReference type="PROSITE" id="PS50859"/>
    </source>
</evidence>
<dbReference type="GO" id="GO:0015031">
    <property type="term" value="P:protein transport"/>
    <property type="evidence" value="ECO:0007669"/>
    <property type="project" value="UniProtKB-KW"/>
</dbReference>
<evidence type="ECO:0000256" key="9">
    <source>
        <dbReference type="ARBA" id="ARBA00037803"/>
    </source>
</evidence>
<dbReference type="GO" id="GO:0031201">
    <property type="term" value="C:SNARE complex"/>
    <property type="evidence" value="ECO:0007669"/>
    <property type="project" value="TreeGrafter"/>
</dbReference>
<evidence type="ECO:0000256" key="15">
    <source>
        <dbReference type="PROSITE-ProRule" id="PRU00290"/>
    </source>
</evidence>
<evidence type="ECO:0000256" key="11">
    <source>
        <dbReference type="ARBA" id="ARBA00037863"/>
    </source>
</evidence>
<dbReference type="GO" id="GO:0005794">
    <property type="term" value="C:Golgi apparatus"/>
    <property type="evidence" value="ECO:0007669"/>
    <property type="project" value="UniProtKB-SubCell"/>
</dbReference>
<keyword evidence="15" id="KW-0175">Coiled coil</keyword>
<dbReference type="PRINTS" id="PR00219">
    <property type="entry name" value="SYNAPTOBREVN"/>
</dbReference>
<evidence type="ECO:0000256" key="3">
    <source>
        <dbReference type="ARBA" id="ARBA00022448"/>
    </source>
</evidence>
<feature type="domain" description="Longin" evidence="17">
    <location>
        <begin position="7"/>
        <end position="113"/>
    </location>
</feature>
<evidence type="ECO:0000256" key="10">
    <source>
        <dbReference type="ARBA" id="ARBA00037845"/>
    </source>
</evidence>
<dbReference type="GO" id="GO:0000149">
    <property type="term" value="F:SNARE binding"/>
    <property type="evidence" value="ECO:0007669"/>
    <property type="project" value="TreeGrafter"/>
</dbReference>
<dbReference type="Gene3D" id="1.20.5.110">
    <property type="match status" value="1"/>
</dbReference>
<dbReference type="InterPro" id="IPR010908">
    <property type="entry name" value="Longin_dom"/>
</dbReference>
<keyword evidence="6 16" id="KW-1133">Transmembrane helix</keyword>
<dbReference type="Pfam" id="PF00957">
    <property type="entry name" value="Synaptobrevin"/>
    <property type="match status" value="1"/>
</dbReference>
<evidence type="ECO:0000313" key="19">
    <source>
        <dbReference type="EMBL" id="CAB3267593.1"/>
    </source>
</evidence>
<evidence type="ECO:0000256" key="6">
    <source>
        <dbReference type="ARBA" id="ARBA00022989"/>
    </source>
</evidence>
<dbReference type="GO" id="GO:0005765">
    <property type="term" value="C:lysosomal membrane"/>
    <property type="evidence" value="ECO:0007669"/>
    <property type="project" value="UniProtKB-SubCell"/>
</dbReference>
<proteinExistence type="evidence at transcript level"/>
<evidence type="ECO:0000256" key="12">
    <source>
        <dbReference type="ARBA" id="ARBA00037875"/>
    </source>
</evidence>
<dbReference type="GO" id="GO:0006887">
    <property type="term" value="P:exocytosis"/>
    <property type="evidence" value="ECO:0007669"/>
    <property type="project" value="TreeGrafter"/>
</dbReference>
<accession>A0A6F9DX43</accession>
<evidence type="ECO:0000256" key="2">
    <source>
        <dbReference type="ARBA" id="ARBA00008025"/>
    </source>
</evidence>
<dbReference type="GO" id="GO:0005789">
    <property type="term" value="C:endoplasmic reticulum membrane"/>
    <property type="evidence" value="ECO:0007669"/>
    <property type="project" value="UniProtKB-SubCell"/>
</dbReference>
<comment type="subcellular location">
    <subcellularLocation>
        <location evidence="12">Cytoplasmic vesicle</location>
        <location evidence="12">Phagosome membrane</location>
        <topology evidence="12">Single-pass type IV membrane protein</topology>
    </subcellularLocation>
    <subcellularLocation>
        <location evidence="9">Cytoplasmic vesicle</location>
        <location evidence="9">Secretory vesicle membrane</location>
        <topology evidence="9">Single-pass type IV membrane protein</topology>
    </subcellularLocation>
    <subcellularLocation>
        <location evidence="1">Endoplasmic reticulum membrane</location>
        <topology evidence="1">Single-pass type IV membrane protein</topology>
    </subcellularLocation>
    <subcellularLocation>
        <location evidence="8">Golgi apparatus</location>
        <location evidence="8">trans-Golgi network membrane</location>
        <topology evidence="8">Single-pass type IV membrane protein</topology>
    </subcellularLocation>
    <subcellularLocation>
        <location evidence="10">Late endosome membrane</location>
        <topology evidence="10">Single-pass type IV membrane protein</topology>
    </subcellularLocation>
    <subcellularLocation>
        <location evidence="11">Lysosome membrane</location>
        <topology evidence="11">Single-pass type IV membrane protein</topology>
    </subcellularLocation>
</comment>
<dbReference type="PROSITE" id="PS50859">
    <property type="entry name" value="LONGIN"/>
    <property type="match status" value="1"/>
</dbReference>
<evidence type="ECO:0000259" key="18">
    <source>
        <dbReference type="PROSITE" id="PS50892"/>
    </source>
</evidence>
<dbReference type="SUPFAM" id="SSF64356">
    <property type="entry name" value="SNARE-like"/>
    <property type="match status" value="1"/>
</dbReference>
<dbReference type="GO" id="GO:0031902">
    <property type="term" value="C:late endosome membrane"/>
    <property type="evidence" value="ECO:0007669"/>
    <property type="project" value="UniProtKB-SubCell"/>
</dbReference>
<evidence type="ECO:0000256" key="5">
    <source>
        <dbReference type="ARBA" id="ARBA00022927"/>
    </source>
</evidence>
<dbReference type="InterPro" id="IPR042855">
    <property type="entry name" value="V_SNARE_CC"/>
</dbReference>
<dbReference type="GO" id="GO:0005484">
    <property type="term" value="F:SNAP receptor activity"/>
    <property type="evidence" value="ECO:0007669"/>
    <property type="project" value="TreeGrafter"/>
</dbReference>
<evidence type="ECO:0000256" key="14">
    <source>
        <dbReference type="ARBA" id="ARBA00042194"/>
    </source>
</evidence>
<dbReference type="SUPFAM" id="SSF58038">
    <property type="entry name" value="SNARE fusion complex"/>
    <property type="match status" value="1"/>
</dbReference>
<feature type="domain" description="V-SNARE coiled-coil homology" evidence="18">
    <location>
        <begin position="127"/>
        <end position="187"/>
    </location>
</feature>
<dbReference type="Pfam" id="PF13774">
    <property type="entry name" value="Longin"/>
    <property type="match status" value="1"/>
</dbReference>
<protein>
    <recommendedName>
        <fullName evidence="13">Vesicle-associated membrane protein 7</fullName>
    </recommendedName>
    <alternativeName>
        <fullName evidence="14">Synaptobrevin-like protein 1</fullName>
    </alternativeName>
</protein>
<comment type="similarity">
    <text evidence="2">Belongs to the synaptobrevin family.</text>
</comment>
<dbReference type="GO" id="GO:0030658">
    <property type="term" value="C:transport vesicle membrane"/>
    <property type="evidence" value="ECO:0007669"/>
    <property type="project" value="UniProtKB-SubCell"/>
</dbReference>
<dbReference type="AlphaFoldDB" id="A0A6F9DX43"/>
<dbReference type="SMART" id="SM01270">
    <property type="entry name" value="Longin"/>
    <property type="match status" value="1"/>
</dbReference>
<dbReference type="FunFam" id="1.20.5.110:FF:000004">
    <property type="entry name" value="Vesicle-associated membrane protein 7"/>
    <property type="match status" value="1"/>
</dbReference>
<dbReference type="GO" id="GO:0006906">
    <property type="term" value="P:vesicle fusion"/>
    <property type="evidence" value="ECO:0007669"/>
    <property type="project" value="TreeGrafter"/>
</dbReference>
<evidence type="ECO:0000256" key="4">
    <source>
        <dbReference type="ARBA" id="ARBA00022692"/>
    </source>
</evidence>
<dbReference type="EMBL" id="LR791731">
    <property type="protein sequence ID" value="CAB3267593.1"/>
    <property type="molecule type" value="mRNA"/>
</dbReference>
<dbReference type="PANTHER" id="PTHR21136">
    <property type="entry name" value="SNARE PROTEINS"/>
    <property type="match status" value="1"/>
</dbReference>
<evidence type="ECO:0000256" key="16">
    <source>
        <dbReference type="SAM" id="Phobius"/>
    </source>
</evidence>
<organism evidence="19">
    <name type="scientific">Phallusia mammillata</name>
    <dbReference type="NCBI Taxonomy" id="59560"/>
    <lineage>
        <taxon>Eukaryota</taxon>
        <taxon>Metazoa</taxon>
        <taxon>Chordata</taxon>
        <taxon>Tunicata</taxon>
        <taxon>Ascidiacea</taxon>
        <taxon>Phlebobranchia</taxon>
        <taxon>Ascidiidae</taxon>
        <taxon>Phallusia</taxon>
    </lineage>
</organism>
<sequence length="217" mass="24297">MPLLYSCISRGDVILVDKQLSPGDHQTTARGILLDLSTVGNRKTTLPQDDLLFHTMTESGLVYLCVSDKQMGRRVPYAYLEQVQNRFSQTTSLVQRSSGASAFEFNRDFRNVLADLMDDFNTGKADKLTSMQNQVGEVTNIMKQNVEKVVKRGEGIGDLLDKTDELEANSQTFKVTATKLQRKYFWQNKKMCIIIVVVVLIIIIIIVLVSLSATGTI</sequence>
<dbReference type="InterPro" id="IPR011012">
    <property type="entry name" value="Longin-like_dom_sf"/>
</dbReference>
<keyword evidence="3" id="KW-0813">Transport</keyword>
<evidence type="ECO:0000256" key="13">
    <source>
        <dbReference type="ARBA" id="ARBA00039269"/>
    </source>
</evidence>
<evidence type="ECO:0000256" key="1">
    <source>
        <dbReference type="ARBA" id="ARBA00004163"/>
    </source>
</evidence>
<keyword evidence="7 16" id="KW-0472">Membrane</keyword>
<evidence type="ECO:0000256" key="8">
    <source>
        <dbReference type="ARBA" id="ARBA00037801"/>
    </source>
</evidence>
<dbReference type="CDD" id="cd14824">
    <property type="entry name" value="Longin"/>
    <property type="match status" value="1"/>
</dbReference>
<dbReference type="InterPro" id="IPR051097">
    <property type="entry name" value="Synaptobrevin-like_transport"/>
</dbReference>
<reference evidence="19" key="1">
    <citation type="submission" date="2020-04" db="EMBL/GenBank/DDBJ databases">
        <authorList>
            <person name="Neveu A P."/>
        </authorList>
    </citation>
    <scope>NUCLEOTIDE SEQUENCE</scope>
    <source>
        <tissue evidence="19">Whole embryo</tissue>
    </source>
</reference>
<dbReference type="Gene3D" id="3.30.450.50">
    <property type="entry name" value="Longin domain"/>
    <property type="match status" value="1"/>
</dbReference>
<keyword evidence="4 16" id="KW-0812">Transmembrane</keyword>
<evidence type="ECO:0000256" key="7">
    <source>
        <dbReference type="ARBA" id="ARBA00023136"/>
    </source>
</evidence>
<name>A0A6F9DX43_9ASCI</name>
<keyword evidence="5" id="KW-0653">Protein transport</keyword>
<dbReference type="PANTHER" id="PTHR21136:SF168">
    <property type="entry name" value="VESICLE-ASSOCIATED MEMBRANE PROTEIN 9"/>
    <property type="match status" value="1"/>
</dbReference>
<dbReference type="GO" id="GO:0030670">
    <property type="term" value="C:phagocytic vesicle membrane"/>
    <property type="evidence" value="ECO:0007669"/>
    <property type="project" value="UniProtKB-SubCell"/>
</dbReference>
<dbReference type="PROSITE" id="PS50892">
    <property type="entry name" value="V_SNARE"/>
    <property type="match status" value="1"/>
</dbReference>
<dbReference type="InterPro" id="IPR001388">
    <property type="entry name" value="Synaptobrevin-like"/>
</dbReference>
<feature type="transmembrane region" description="Helical" evidence="16">
    <location>
        <begin position="191"/>
        <end position="213"/>
    </location>
</feature>